<dbReference type="GO" id="GO:0005771">
    <property type="term" value="C:multivesicular body"/>
    <property type="evidence" value="ECO:0007669"/>
    <property type="project" value="TreeGrafter"/>
</dbReference>
<name>A0A5K1JS58_9APHY</name>
<evidence type="ECO:0000256" key="5">
    <source>
        <dbReference type="ARBA" id="ARBA00022490"/>
    </source>
</evidence>
<dbReference type="Gene3D" id="1.20.5.420">
    <property type="entry name" value="Immunoglobulin FC, subunit C"/>
    <property type="match status" value="1"/>
</dbReference>
<dbReference type="AlphaFoldDB" id="A0A5K1JS58"/>
<comment type="similarity">
    <text evidence="3">Belongs to the VTA1 family.</text>
</comment>
<evidence type="ECO:0000256" key="6">
    <source>
        <dbReference type="ARBA" id="ARBA00022753"/>
    </source>
</evidence>
<dbReference type="GO" id="GO:0015031">
    <property type="term" value="P:protein transport"/>
    <property type="evidence" value="ECO:0007669"/>
    <property type="project" value="UniProtKB-KW"/>
</dbReference>
<keyword evidence="5" id="KW-0963">Cytoplasm</keyword>
<evidence type="ECO:0000259" key="10">
    <source>
        <dbReference type="Pfam" id="PF04652"/>
    </source>
</evidence>
<dbReference type="Pfam" id="PF04652">
    <property type="entry name" value="Vta1"/>
    <property type="match status" value="1"/>
</dbReference>
<accession>A0A5K1JS58</accession>
<evidence type="ECO:0000256" key="4">
    <source>
        <dbReference type="ARBA" id="ARBA00022448"/>
    </source>
</evidence>
<feature type="domain" description="Vta1 C-terminal" evidence="11">
    <location>
        <begin position="415"/>
        <end position="452"/>
    </location>
</feature>
<sequence length="453" mass="48059">MVLSLPPIPPELKPIAPYLQRADEIAANDPVISYWCAYYAAQQGIALKVKESSARHFLFDLLGLLEKLKNDIGANDAVHDEPASAAYVENFALRVFTGADNEDRRSKITKNTARKFLAAANFLEILRTFDSEKTAIDLPAIEEKIKYAKWKAAEIAKAFREGRTPTPGPAGSAAVPQDELPPALPDIQLPDFNVVPPPETPPAVTSSPPSLPSPPSIVRTHPPPPELTDLSPVDHSDHLVPHLPDGLAPPQPPQSPGSWSTAATPGTPSFQMEDTSLAPSESAYSPPGSAGVTRGAYVSGGLEGMAENGADEESTPPSSAAKLVHFSPSTVGGAGEPEDAFANPSLPPPPSAPPFEIHPPSSDHTFVSMPTRATDPLIPPVVPSPTSHVHAHSVPLATIPVPDTTVTTMPVELSPQVIARVQKHCRFAISALDYEDKEQAVKELRAALRMLGG</sequence>
<comment type="subcellular location">
    <subcellularLocation>
        <location evidence="2">Cytoplasm</location>
    </subcellularLocation>
    <subcellularLocation>
        <location evidence="1">Endosome membrane</location>
        <topology evidence="1">Peripheral membrane protein</topology>
    </subcellularLocation>
</comment>
<keyword evidence="6" id="KW-0967">Endosome</keyword>
<dbReference type="GO" id="GO:0032511">
    <property type="term" value="P:late endosome to vacuole transport via multivesicular body sorting pathway"/>
    <property type="evidence" value="ECO:0007669"/>
    <property type="project" value="InterPro"/>
</dbReference>
<reference evidence="12" key="1">
    <citation type="submission" date="2019-10" db="EMBL/GenBank/DDBJ databases">
        <authorList>
            <person name="Nor Muhammad N."/>
        </authorList>
    </citation>
    <scope>NUCLEOTIDE SEQUENCE</scope>
</reference>
<gene>
    <name evidence="12" type="primary">I1RC70</name>
</gene>
<keyword evidence="7" id="KW-0653">Protein transport</keyword>
<keyword evidence="4" id="KW-0813">Transport</keyword>
<evidence type="ECO:0000256" key="1">
    <source>
        <dbReference type="ARBA" id="ARBA00004481"/>
    </source>
</evidence>
<dbReference type="InterPro" id="IPR044538">
    <property type="entry name" value="Vta1-like"/>
</dbReference>
<dbReference type="InterPro" id="IPR041212">
    <property type="entry name" value="Vta1_C"/>
</dbReference>
<dbReference type="InterPro" id="IPR023175">
    <property type="entry name" value="Vta1/CALS_N_sf"/>
</dbReference>
<feature type="domain" description="Vta1/callose synthase N-terminal" evidence="10">
    <location>
        <begin position="15"/>
        <end position="161"/>
    </location>
</feature>
<evidence type="ECO:0000256" key="8">
    <source>
        <dbReference type="ARBA" id="ARBA00023136"/>
    </source>
</evidence>
<dbReference type="Gene3D" id="1.25.40.270">
    <property type="entry name" value="Vacuolar protein sorting-associated protein vta1"/>
    <property type="match status" value="1"/>
</dbReference>
<evidence type="ECO:0000313" key="12">
    <source>
        <dbReference type="EMBL" id="VWO94217.1"/>
    </source>
</evidence>
<feature type="compositionally biased region" description="Polar residues" evidence="9">
    <location>
        <begin position="259"/>
        <end position="283"/>
    </location>
</feature>
<dbReference type="InterPro" id="IPR039431">
    <property type="entry name" value="Vta1/CALS_N"/>
</dbReference>
<feature type="region of interest" description="Disordered" evidence="9">
    <location>
        <begin position="161"/>
        <end position="343"/>
    </location>
</feature>
<dbReference type="PANTHER" id="PTHR46009:SF1">
    <property type="entry name" value="VACUOLAR PROTEIN SORTING-ASSOCIATED PROTEIN VTA1 HOMOLOG"/>
    <property type="match status" value="1"/>
</dbReference>
<evidence type="ECO:0000256" key="2">
    <source>
        <dbReference type="ARBA" id="ARBA00004496"/>
    </source>
</evidence>
<evidence type="ECO:0000256" key="9">
    <source>
        <dbReference type="SAM" id="MobiDB-lite"/>
    </source>
</evidence>
<evidence type="ECO:0000256" key="3">
    <source>
        <dbReference type="ARBA" id="ARBA00007895"/>
    </source>
</evidence>
<dbReference type="PANTHER" id="PTHR46009">
    <property type="entry name" value="VACUOLAR PROTEIN SORTING-ASSOCIATED PROTEIN VTA1 HOMOLOG"/>
    <property type="match status" value="1"/>
</dbReference>
<proteinExistence type="inferred from homology"/>
<protein>
    <submittedName>
        <fullName evidence="12">N/A</fullName>
    </submittedName>
</protein>
<keyword evidence="8" id="KW-0472">Membrane</keyword>
<dbReference type="GO" id="GO:0010008">
    <property type="term" value="C:endosome membrane"/>
    <property type="evidence" value="ECO:0007669"/>
    <property type="project" value="UniProtKB-SubCell"/>
</dbReference>
<dbReference type="Pfam" id="PF18097">
    <property type="entry name" value="Vta1_C"/>
    <property type="match status" value="1"/>
</dbReference>
<feature type="compositionally biased region" description="Pro residues" evidence="9">
    <location>
        <begin position="209"/>
        <end position="226"/>
    </location>
</feature>
<organism evidence="12">
    <name type="scientific">Ganoderma boninense</name>
    <dbReference type="NCBI Taxonomy" id="34458"/>
    <lineage>
        <taxon>Eukaryota</taxon>
        <taxon>Fungi</taxon>
        <taxon>Dikarya</taxon>
        <taxon>Basidiomycota</taxon>
        <taxon>Agaricomycotina</taxon>
        <taxon>Agaricomycetes</taxon>
        <taxon>Polyporales</taxon>
        <taxon>Polyporaceae</taxon>
        <taxon>Ganoderma</taxon>
    </lineage>
</organism>
<dbReference type="EMBL" id="LR723847">
    <property type="protein sequence ID" value="VWO94217.1"/>
    <property type="molecule type" value="Genomic_DNA"/>
</dbReference>
<evidence type="ECO:0000256" key="7">
    <source>
        <dbReference type="ARBA" id="ARBA00022927"/>
    </source>
</evidence>
<evidence type="ECO:0000259" key="11">
    <source>
        <dbReference type="Pfam" id="PF18097"/>
    </source>
</evidence>